<dbReference type="PANTHER" id="PTHR15092:SF37">
    <property type="entry name" value="TARGET OF EGR1 PROTEIN 1"/>
    <property type="match status" value="1"/>
</dbReference>
<dbReference type="PANTHER" id="PTHR15092">
    <property type="entry name" value="POLY A -SPECIFIC RIBONUCLEASE/TARGET OF EGR1, MEMBER 1"/>
    <property type="match status" value="1"/>
</dbReference>
<feature type="compositionally biased region" description="Basic residues" evidence="3">
    <location>
        <begin position="308"/>
        <end position="317"/>
    </location>
</feature>
<dbReference type="InterPro" id="IPR012337">
    <property type="entry name" value="RNaseH-like_sf"/>
</dbReference>
<evidence type="ECO:0000313" key="5">
    <source>
        <dbReference type="EMBL" id="NDV31862.1"/>
    </source>
</evidence>
<organism evidence="5">
    <name type="scientific">Arcella intermedia</name>
    <dbReference type="NCBI Taxonomy" id="1963864"/>
    <lineage>
        <taxon>Eukaryota</taxon>
        <taxon>Amoebozoa</taxon>
        <taxon>Tubulinea</taxon>
        <taxon>Elardia</taxon>
        <taxon>Arcellinida</taxon>
        <taxon>Sphaerothecina</taxon>
        <taxon>Arcellidae</taxon>
        <taxon>Arcella</taxon>
    </lineage>
</organism>
<evidence type="ECO:0000256" key="3">
    <source>
        <dbReference type="SAM" id="MobiDB-lite"/>
    </source>
</evidence>
<dbReference type="GO" id="GO:0000175">
    <property type="term" value="F:3'-5'-RNA exonuclease activity"/>
    <property type="evidence" value="ECO:0007669"/>
    <property type="project" value="TreeGrafter"/>
</dbReference>
<keyword evidence="2" id="KW-0863">Zinc-finger</keyword>
<dbReference type="GO" id="GO:0034472">
    <property type="term" value="P:snRNA 3'-end processing"/>
    <property type="evidence" value="ECO:0007669"/>
    <property type="project" value="TreeGrafter"/>
</dbReference>
<dbReference type="Gene3D" id="3.30.420.10">
    <property type="entry name" value="Ribonuclease H-like superfamily/Ribonuclease H"/>
    <property type="match status" value="2"/>
</dbReference>
<dbReference type="EMBL" id="GIBP01002893">
    <property type="protein sequence ID" value="NDV31862.1"/>
    <property type="molecule type" value="Transcribed_RNA"/>
</dbReference>
<dbReference type="GO" id="GO:0008270">
    <property type="term" value="F:zinc ion binding"/>
    <property type="evidence" value="ECO:0007669"/>
    <property type="project" value="UniProtKB-KW"/>
</dbReference>
<feature type="zinc finger region" description="C3H1-type" evidence="2">
    <location>
        <begin position="267"/>
        <end position="295"/>
    </location>
</feature>
<keyword evidence="2" id="KW-0862">Zinc</keyword>
<keyword evidence="2" id="KW-0479">Metal-binding</keyword>
<reference evidence="5" key="1">
    <citation type="journal article" date="2020" name="J. Eukaryot. Microbiol.">
        <title>De novo Sequencing, Assembly and Annotation of the Transcriptome for the Free-Living Testate Amoeba Arcella intermedia.</title>
        <authorList>
            <person name="Ribeiro G.M."/>
            <person name="Porfirio-Sousa A.L."/>
            <person name="Maurer-Alcala X.X."/>
            <person name="Katz L.A."/>
            <person name="Lahr D.J.G."/>
        </authorList>
    </citation>
    <scope>NUCLEOTIDE SEQUENCE</scope>
</reference>
<dbReference type="Pfam" id="PF04857">
    <property type="entry name" value="CAF1"/>
    <property type="match status" value="2"/>
</dbReference>
<feature type="region of interest" description="Disordered" evidence="3">
    <location>
        <begin position="306"/>
        <end position="325"/>
    </location>
</feature>
<dbReference type="SUPFAM" id="SSF53098">
    <property type="entry name" value="Ribonuclease H-like"/>
    <property type="match status" value="1"/>
</dbReference>
<dbReference type="AlphaFoldDB" id="A0A6B2L4F0"/>
<protein>
    <recommendedName>
        <fullName evidence="4">C3H1-type domain-containing protein</fullName>
    </recommendedName>
</protein>
<name>A0A6B2L4F0_9EUKA</name>
<dbReference type="InterPro" id="IPR036397">
    <property type="entry name" value="RNaseH_sf"/>
</dbReference>
<dbReference type="PROSITE" id="PS50103">
    <property type="entry name" value="ZF_C3H1"/>
    <property type="match status" value="1"/>
</dbReference>
<evidence type="ECO:0000259" key="4">
    <source>
        <dbReference type="PROSITE" id="PS50103"/>
    </source>
</evidence>
<evidence type="ECO:0000256" key="2">
    <source>
        <dbReference type="PROSITE-ProRule" id="PRU00723"/>
    </source>
</evidence>
<proteinExistence type="inferred from homology"/>
<evidence type="ECO:0000256" key="1">
    <source>
        <dbReference type="ARBA" id="ARBA00008372"/>
    </source>
</evidence>
<sequence length="436" mass="49232">MPGVLVNSSNVCKLMPFILEVVGRASFLAIDTEFTGMGDLSKTKEADLEERYKALKVIADSHTVLSVGLSCFESLDGPSEPKEPSPSSPQECRTNAWTFTFLVRSLDDFTSSPSSLKFLVEHGMDFNMVFSQGIPFSKKNLESSQTPNAMQCLFKHITSLKKPIAVHNGLLDLLFLYNSFICALPPTLAKFVADLKETFGEIIDTKYIAEVHAKEKLTFLEYVHKKSDRLNKTNKEKGLKHFNLIDKTEEVLQYLHQHSSPEIKPTPSCFTLCPNFQSLGYCKNISLCNYSHSVDQLLDIEDKLKESQKKHKRKRTPIHLEKPSKKKNQTLNMFDVLSHLPSQHHSDSDSENPSTEEIVVAEGLSEGKEEEKPVLRNPHLEEASQKHNAGFDSYCTGLIYSHYKLTIPSNKLSDLSNKLFLMGKKVPLIIYKSQFL</sequence>
<comment type="similarity">
    <text evidence="1">Belongs to the CAF1 family.</text>
</comment>
<dbReference type="InterPro" id="IPR000571">
    <property type="entry name" value="Znf_CCCH"/>
</dbReference>
<dbReference type="InterPro" id="IPR006941">
    <property type="entry name" value="RNase_CAF1"/>
</dbReference>
<dbReference type="GO" id="GO:0015030">
    <property type="term" value="C:Cajal body"/>
    <property type="evidence" value="ECO:0007669"/>
    <property type="project" value="TreeGrafter"/>
</dbReference>
<feature type="domain" description="C3H1-type" evidence="4">
    <location>
        <begin position="267"/>
        <end position="295"/>
    </location>
</feature>
<dbReference type="GO" id="GO:0017069">
    <property type="term" value="F:snRNA binding"/>
    <property type="evidence" value="ECO:0007669"/>
    <property type="project" value="TreeGrafter"/>
</dbReference>
<accession>A0A6B2L4F0</accession>
<dbReference type="InterPro" id="IPR051181">
    <property type="entry name" value="CAF1_poly(A)_ribonucleases"/>
</dbReference>